<sequence>MSDMGVALDVVDNSSHSTCLSVRLSYKHVYIVHMMQKSKIATRNISPALKNEIYTANGVSIRRIEMLFAEVLLETIYRWQKLKAGISNKAPGIKYRKTLIVGLHTQCVQCLCYMVQTLML</sequence>
<evidence type="ECO:0000313" key="1">
    <source>
        <dbReference type="EMBL" id="KAH3863247.1"/>
    </source>
</evidence>
<name>A0A9D4LT13_DREPO</name>
<organism evidence="1 2">
    <name type="scientific">Dreissena polymorpha</name>
    <name type="common">Zebra mussel</name>
    <name type="synonym">Mytilus polymorpha</name>
    <dbReference type="NCBI Taxonomy" id="45954"/>
    <lineage>
        <taxon>Eukaryota</taxon>
        <taxon>Metazoa</taxon>
        <taxon>Spiralia</taxon>
        <taxon>Lophotrochozoa</taxon>
        <taxon>Mollusca</taxon>
        <taxon>Bivalvia</taxon>
        <taxon>Autobranchia</taxon>
        <taxon>Heteroconchia</taxon>
        <taxon>Euheterodonta</taxon>
        <taxon>Imparidentia</taxon>
        <taxon>Neoheterodontei</taxon>
        <taxon>Myida</taxon>
        <taxon>Dreissenoidea</taxon>
        <taxon>Dreissenidae</taxon>
        <taxon>Dreissena</taxon>
    </lineage>
</organism>
<keyword evidence="2" id="KW-1185">Reference proteome</keyword>
<proteinExistence type="predicted"/>
<reference evidence="1" key="1">
    <citation type="journal article" date="2019" name="bioRxiv">
        <title>The Genome of the Zebra Mussel, Dreissena polymorpha: A Resource for Invasive Species Research.</title>
        <authorList>
            <person name="McCartney M.A."/>
            <person name="Auch B."/>
            <person name="Kono T."/>
            <person name="Mallez S."/>
            <person name="Zhang Y."/>
            <person name="Obille A."/>
            <person name="Becker A."/>
            <person name="Abrahante J.E."/>
            <person name="Garbe J."/>
            <person name="Badalamenti J.P."/>
            <person name="Herman A."/>
            <person name="Mangelson H."/>
            <person name="Liachko I."/>
            <person name="Sullivan S."/>
            <person name="Sone E.D."/>
            <person name="Koren S."/>
            <person name="Silverstein K.A.T."/>
            <person name="Beckman K.B."/>
            <person name="Gohl D.M."/>
        </authorList>
    </citation>
    <scope>NUCLEOTIDE SEQUENCE</scope>
    <source>
        <strain evidence="1">Duluth1</strain>
        <tissue evidence="1">Whole animal</tissue>
    </source>
</reference>
<dbReference type="AlphaFoldDB" id="A0A9D4LT13"/>
<evidence type="ECO:0000313" key="2">
    <source>
        <dbReference type="Proteomes" id="UP000828390"/>
    </source>
</evidence>
<reference evidence="1" key="2">
    <citation type="submission" date="2020-11" db="EMBL/GenBank/DDBJ databases">
        <authorList>
            <person name="McCartney M.A."/>
            <person name="Auch B."/>
            <person name="Kono T."/>
            <person name="Mallez S."/>
            <person name="Becker A."/>
            <person name="Gohl D.M."/>
            <person name="Silverstein K.A.T."/>
            <person name="Koren S."/>
            <person name="Bechman K.B."/>
            <person name="Herman A."/>
            <person name="Abrahante J.E."/>
            <person name="Garbe J."/>
        </authorList>
    </citation>
    <scope>NUCLEOTIDE SEQUENCE</scope>
    <source>
        <strain evidence="1">Duluth1</strain>
        <tissue evidence="1">Whole animal</tissue>
    </source>
</reference>
<protein>
    <submittedName>
        <fullName evidence="1">Uncharacterized protein</fullName>
    </submittedName>
</protein>
<dbReference type="EMBL" id="JAIWYP010000002">
    <property type="protein sequence ID" value="KAH3863247.1"/>
    <property type="molecule type" value="Genomic_DNA"/>
</dbReference>
<comment type="caution">
    <text evidence="1">The sequence shown here is derived from an EMBL/GenBank/DDBJ whole genome shotgun (WGS) entry which is preliminary data.</text>
</comment>
<dbReference type="Proteomes" id="UP000828390">
    <property type="component" value="Unassembled WGS sequence"/>
</dbReference>
<gene>
    <name evidence="1" type="ORF">DPMN_026227</name>
</gene>
<accession>A0A9D4LT13</accession>